<gene>
    <name evidence="2" type="ORF">FHX73_114154</name>
</gene>
<proteinExistence type="predicted"/>
<protein>
    <submittedName>
        <fullName evidence="2">Uncharacterized protein</fullName>
    </submittedName>
</protein>
<reference evidence="2 3" key="1">
    <citation type="submission" date="2019-06" db="EMBL/GenBank/DDBJ databases">
        <title>Sequencing the genomes of 1000 actinobacteria strains.</title>
        <authorList>
            <person name="Klenk H.-P."/>
        </authorList>
    </citation>
    <scope>NUCLEOTIDE SEQUENCE [LARGE SCALE GENOMIC DNA]</scope>
    <source>
        <strain evidence="2 3">DSM 44826</strain>
    </source>
</reference>
<comment type="caution">
    <text evidence="2">The sequence shown here is derived from an EMBL/GenBank/DDBJ whole genome shotgun (WGS) entry which is preliminary data.</text>
</comment>
<dbReference type="RefSeq" id="WP_170304978.1">
    <property type="nucleotide sequence ID" value="NZ_BAAAMZ010000014.1"/>
</dbReference>
<sequence length="52" mass="5496">MSENLNETSDHGADEATAEDNGRGRHRGVLASEETAEAGNPHGRHRLDAAAN</sequence>
<evidence type="ECO:0000313" key="2">
    <source>
        <dbReference type="EMBL" id="TWG00280.1"/>
    </source>
</evidence>
<evidence type="ECO:0000256" key="1">
    <source>
        <dbReference type="SAM" id="MobiDB-lite"/>
    </source>
</evidence>
<organism evidence="2 3">
    <name type="scientific">Kitasatospora viridis</name>
    <dbReference type="NCBI Taxonomy" id="281105"/>
    <lineage>
        <taxon>Bacteria</taxon>
        <taxon>Bacillati</taxon>
        <taxon>Actinomycetota</taxon>
        <taxon>Actinomycetes</taxon>
        <taxon>Kitasatosporales</taxon>
        <taxon>Streptomycetaceae</taxon>
        <taxon>Kitasatospora</taxon>
    </lineage>
</organism>
<dbReference type="AlphaFoldDB" id="A0A561ULQ6"/>
<name>A0A561ULQ6_9ACTN</name>
<keyword evidence="3" id="KW-1185">Reference proteome</keyword>
<feature type="region of interest" description="Disordered" evidence="1">
    <location>
        <begin position="1"/>
        <end position="52"/>
    </location>
</feature>
<dbReference type="EMBL" id="VIWT01000001">
    <property type="protein sequence ID" value="TWG00280.1"/>
    <property type="molecule type" value="Genomic_DNA"/>
</dbReference>
<dbReference type="Proteomes" id="UP000317940">
    <property type="component" value="Unassembled WGS sequence"/>
</dbReference>
<evidence type="ECO:0000313" key="3">
    <source>
        <dbReference type="Proteomes" id="UP000317940"/>
    </source>
</evidence>
<accession>A0A561ULQ6</accession>